<evidence type="ECO:0000256" key="1">
    <source>
        <dbReference type="ARBA" id="ARBA00022617"/>
    </source>
</evidence>
<gene>
    <name evidence="5" type="ORF">EKH80_17565</name>
</gene>
<keyword evidence="3" id="KW-0408">Iron</keyword>
<evidence type="ECO:0000256" key="3">
    <source>
        <dbReference type="ARBA" id="ARBA00023004"/>
    </source>
</evidence>
<dbReference type="InterPro" id="IPR036909">
    <property type="entry name" value="Cyt_c-like_dom_sf"/>
</dbReference>
<dbReference type="GO" id="GO:0020037">
    <property type="term" value="F:heme binding"/>
    <property type="evidence" value="ECO:0007669"/>
    <property type="project" value="InterPro"/>
</dbReference>
<reference evidence="5 6" key="1">
    <citation type="submission" date="2018-12" db="EMBL/GenBank/DDBJ databases">
        <title>Dyella dinghuensis sp. nov. DHOA06 and Dyella choica sp. nov. 4M-K27, isolated from forest soil.</title>
        <authorList>
            <person name="Qiu L.-H."/>
            <person name="Gao Z.-H."/>
        </authorList>
    </citation>
    <scope>NUCLEOTIDE SEQUENCE [LARGE SCALE GENOMIC DNA]</scope>
    <source>
        <strain evidence="5 6">4M-K27</strain>
    </source>
</reference>
<dbReference type="EMBL" id="RYYV01000015">
    <property type="protein sequence ID" value="RUL72491.1"/>
    <property type="molecule type" value="Genomic_DNA"/>
</dbReference>
<organism evidence="5 6">
    <name type="scientific">Dyella choica</name>
    <dbReference type="NCBI Taxonomy" id="1927959"/>
    <lineage>
        <taxon>Bacteria</taxon>
        <taxon>Pseudomonadati</taxon>
        <taxon>Pseudomonadota</taxon>
        <taxon>Gammaproteobacteria</taxon>
        <taxon>Lysobacterales</taxon>
        <taxon>Rhodanobacteraceae</taxon>
        <taxon>Dyella</taxon>
    </lineage>
</organism>
<keyword evidence="1" id="KW-0349">Heme</keyword>
<keyword evidence="2" id="KW-0479">Metal-binding</keyword>
<evidence type="ECO:0000256" key="2">
    <source>
        <dbReference type="ARBA" id="ARBA00022723"/>
    </source>
</evidence>
<dbReference type="InterPro" id="IPR009056">
    <property type="entry name" value="Cyt_c-like_dom"/>
</dbReference>
<comment type="caution">
    <text evidence="5">The sequence shown here is derived from an EMBL/GenBank/DDBJ whole genome shotgun (WGS) entry which is preliminary data.</text>
</comment>
<proteinExistence type="predicted"/>
<evidence type="ECO:0000313" key="6">
    <source>
        <dbReference type="Proteomes" id="UP000274358"/>
    </source>
</evidence>
<evidence type="ECO:0000259" key="4">
    <source>
        <dbReference type="Pfam" id="PF00034"/>
    </source>
</evidence>
<dbReference type="Proteomes" id="UP000274358">
    <property type="component" value="Unassembled WGS sequence"/>
</dbReference>
<evidence type="ECO:0000313" key="5">
    <source>
        <dbReference type="EMBL" id="RUL72491.1"/>
    </source>
</evidence>
<dbReference type="GO" id="GO:0046872">
    <property type="term" value="F:metal ion binding"/>
    <property type="evidence" value="ECO:0007669"/>
    <property type="project" value="UniProtKB-KW"/>
</dbReference>
<dbReference type="RefSeq" id="WP_126686087.1">
    <property type="nucleotide sequence ID" value="NZ_RYYV01000015.1"/>
</dbReference>
<feature type="domain" description="Cytochrome c" evidence="4">
    <location>
        <begin position="2"/>
        <end position="66"/>
    </location>
</feature>
<accession>A0A3S0Q370</accession>
<dbReference type="Pfam" id="PF00034">
    <property type="entry name" value="Cytochrom_C"/>
    <property type="match status" value="1"/>
</dbReference>
<dbReference type="OrthoDB" id="9773456at2"/>
<keyword evidence="6" id="KW-1185">Reference proteome</keyword>
<sequence length="72" mass="7511">MSCHAENGTGNGQRFPSIAGEPAVFVVNRLHEFQARAKAGTPKPASMTEVASKLTEAQIRAAAAFLSVKPAS</sequence>
<dbReference type="GO" id="GO:0009055">
    <property type="term" value="F:electron transfer activity"/>
    <property type="evidence" value="ECO:0007669"/>
    <property type="project" value="InterPro"/>
</dbReference>
<dbReference type="AlphaFoldDB" id="A0A3S0Q370"/>
<dbReference type="SUPFAM" id="SSF46626">
    <property type="entry name" value="Cytochrome c"/>
    <property type="match status" value="1"/>
</dbReference>
<dbReference type="Gene3D" id="1.10.760.10">
    <property type="entry name" value="Cytochrome c-like domain"/>
    <property type="match status" value="1"/>
</dbReference>
<protein>
    <recommendedName>
        <fullName evidence="4">Cytochrome c domain-containing protein</fullName>
    </recommendedName>
</protein>
<name>A0A3S0Q370_9GAMM</name>